<dbReference type="SUPFAM" id="SSF56645">
    <property type="entry name" value="Acyl-CoA dehydrogenase NM domain-like"/>
    <property type="match status" value="1"/>
</dbReference>
<comment type="similarity">
    <text evidence="2">Belongs to the acyl-CoA dehydrogenase family.</text>
</comment>
<dbReference type="Gene3D" id="1.10.540.10">
    <property type="entry name" value="Acyl-CoA dehydrogenase/oxidase, N-terminal domain"/>
    <property type="match status" value="1"/>
</dbReference>
<evidence type="ECO:0000256" key="3">
    <source>
        <dbReference type="ARBA" id="ARBA00022630"/>
    </source>
</evidence>
<dbReference type="RefSeq" id="WP_090345713.1">
    <property type="nucleotide sequence ID" value="NZ_AP022227.1"/>
</dbReference>
<evidence type="ECO:0000259" key="6">
    <source>
        <dbReference type="Pfam" id="PF00441"/>
    </source>
</evidence>
<sequence length="359" mass="39014">MDFSFNSDQLLFQDNVRSFFINEVTPERIRELWQSDSGRCDRLWGQLVELGLTALTVPEQYGGMGLGALDFVLLAQECGYAGLPEPLVETMLVAVPLLAELGAAHEGLKADWLGRVAEGQARLAVSEPGNPLVSDAHVADLLLLSHADELHAVPREDVELVRNLSVDPSRQLYQVLWTPGAATCVARGEEAARLLARAFERGALGCAAQLLGLAKRMVDLAVDYSFERKQFGKPIGSFQAVKHLMANVAVRIEFAKGPLYRAAHAVAHGEAGQALAVSHARLAASEAALLAARNAIQTHGAMGYTWEVDLQLFMKRAWALDKAWGDHALHKARIRQALFDSRRAIGAGTTFMSAEVEDA</sequence>
<evidence type="ECO:0000313" key="8">
    <source>
        <dbReference type="EMBL" id="BBT39735.1"/>
    </source>
</evidence>
<dbReference type="GO" id="GO:0050660">
    <property type="term" value="F:flavin adenine dinucleotide binding"/>
    <property type="evidence" value="ECO:0007669"/>
    <property type="project" value="InterPro"/>
</dbReference>
<reference evidence="8 9" key="1">
    <citation type="submission" date="2019-12" db="EMBL/GenBank/DDBJ databases">
        <title>complete genome sequences of Pseudomonas putida str. WP8-W18-CRE-01 isolated from wastewater treatment plant effluent.</title>
        <authorList>
            <person name="Sekizuka T."/>
            <person name="Itokawa K."/>
            <person name="Yatsu K."/>
            <person name="Inamine Y."/>
            <person name="Kuroda M."/>
        </authorList>
    </citation>
    <scope>NUCLEOTIDE SEQUENCE [LARGE SCALE GENOMIC DNA]</scope>
    <source>
        <strain evidence="8 9">WP8-W18-CRE-01</strain>
    </source>
</reference>
<dbReference type="InterPro" id="IPR036250">
    <property type="entry name" value="AcylCo_DH-like_C"/>
</dbReference>
<evidence type="ECO:0000256" key="5">
    <source>
        <dbReference type="ARBA" id="ARBA00023002"/>
    </source>
</evidence>
<dbReference type="EMBL" id="AP022227">
    <property type="protein sequence ID" value="BBT39735.1"/>
    <property type="molecule type" value="Genomic_DNA"/>
</dbReference>
<gene>
    <name evidence="8" type="ORF">WP8W18C01_20760</name>
</gene>
<dbReference type="InterPro" id="IPR009075">
    <property type="entry name" value="AcylCo_DH/oxidase_C"/>
</dbReference>
<accession>A0A6S5TWC9</accession>
<dbReference type="GeneID" id="93543711"/>
<organism evidence="8 9">
    <name type="scientific">Pseudomonas putida</name>
    <name type="common">Arthrobacter siderocapsulatus</name>
    <dbReference type="NCBI Taxonomy" id="303"/>
    <lineage>
        <taxon>Bacteria</taxon>
        <taxon>Pseudomonadati</taxon>
        <taxon>Pseudomonadota</taxon>
        <taxon>Gammaproteobacteria</taxon>
        <taxon>Pseudomonadales</taxon>
        <taxon>Pseudomonadaceae</taxon>
        <taxon>Pseudomonas</taxon>
    </lineage>
</organism>
<keyword evidence="3" id="KW-0285">Flavoprotein</keyword>
<dbReference type="InterPro" id="IPR009100">
    <property type="entry name" value="AcylCoA_DH/oxidase_NM_dom_sf"/>
</dbReference>
<dbReference type="PANTHER" id="PTHR43884:SF20">
    <property type="entry name" value="ACYL-COA DEHYDROGENASE FADE28"/>
    <property type="match status" value="1"/>
</dbReference>
<evidence type="ECO:0000259" key="7">
    <source>
        <dbReference type="Pfam" id="PF02771"/>
    </source>
</evidence>
<name>A0A6S5TWC9_PSEPU</name>
<evidence type="ECO:0000256" key="1">
    <source>
        <dbReference type="ARBA" id="ARBA00001974"/>
    </source>
</evidence>
<feature type="domain" description="Acyl-CoA dehydrogenase/oxidase C-terminal" evidence="6">
    <location>
        <begin position="196"/>
        <end position="338"/>
    </location>
</feature>
<comment type="cofactor">
    <cofactor evidence="1">
        <name>FAD</name>
        <dbReference type="ChEBI" id="CHEBI:57692"/>
    </cofactor>
</comment>
<evidence type="ECO:0000256" key="4">
    <source>
        <dbReference type="ARBA" id="ARBA00022827"/>
    </source>
</evidence>
<dbReference type="PANTHER" id="PTHR43884">
    <property type="entry name" value="ACYL-COA DEHYDROGENASE"/>
    <property type="match status" value="1"/>
</dbReference>
<dbReference type="Pfam" id="PF02771">
    <property type="entry name" value="Acyl-CoA_dh_N"/>
    <property type="match status" value="1"/>
</dbReference>
<dbReference type="SUPFAM" id="SSF47203">
    <property type="entry name" value="Acyl-CoA dehydrogenase C-terminal domain-like"/>
    <property type="match status" value="1"/>
</dbReference>
<dbReference type="Proteomes" id="UP000515680">
    <property type="component" value="Chromosome"/>
</dbReference>
<dbReference type="AlphaFoldDB" id="A0A6S5TWC9"/>
<proteinExistence type="inferred from homology"/>
<keyword evidence="5" id="KW-0560">Oxidoreductase</keyword>
<protein>
    <submittedName>
        <fullName evidence="8">Acyl-CoA dehydrogenase</fullName>
    </submittedName>
</protein>
<keyword evidence="4" id="KW-0274">FAD</keyword>
<dbReference type="Gene3D" id="1.20.140.10">
    <property type="entry name" value="Butyryl-CoA Dehydrogenase, subunit A, domain 3"/>
    <property type="match status" value="1"/>
</dbReference>
<dbReference type="Pfam" id="PF00441">
    <property type="entry name" value="Acyl-CoA_dh_1"/>
    <property type="match status" value="1"/>
</dbReference>
<dbReference type="InterPro" id="IPR013786">
    <property type="entry name" value="AcylCoA_DH/ox_N"/>
</dbReference>
<dbReference type="InterPro" id="IPR037069">
    <property type="entry name" value="AcylCoA_DH/ox_N_sf"/>
</dbReference>
<evidence type="ECO:0000256" key="2">
    <source>
        <dbReference type="ARBA" id="ARBA00009347"/>
    </source>
</evidence>
<feature type="domain" description="Acyl-CoA dehydrogenase/oxidase N-terminal" evidence="7">
    <location>
        <begin position="7"/>
        <end position="119"/>
    </location>
</feature>
<evidence type="ECO:0000313" key="9">
    <source>
        <dbReference type="Proteomes" id="UP000515680"/>
    </source>
</evidence>
<dbReference type="GO" id="GO:0003995">
    <property type="term" value="F:acyl-CoA dehydrogenase activity"/>
    <property type="evidence" value="ECO:0007669"/>
    <property type="project" value="TreeGrafter"/>
</dbReference>